<reference evidence="1 2" key="1">
    <citation type="submission" date="2013-11" db="EMBL/GenBank/DDBJ databases">
        <title>Complete genome sequence of Rhizobium gallicum bv. gallicum R602.</title>
        <authorList>
            <person name="Bustos P."/>
            <person name="Santamaria R.I."/>
            <person name="Lozano L."/>
            <person name="Acosta J.L."/>
            <person name="Ormeno-Orrillo E."/>
            <person name="Rogel M.A."/>
            <person name="Romero D."/>
            <person name="Cevallos M.A."/>
            <person name="Martinez-Romero E."/>
            <person name="Gonzalez V."/>
        </authorList>
    </citation>
    <scope>NUCLEOTIDE SEQUENCE [LARGE SCALE GENOMIC DNA]</scope>
    <source>
        <strain evidence="1 2">R602</strain>
    </source>
</reference>
<proteinExistence type="predicted"/>
<dbReference type="HOGENOM" id="CLU_1694067_0_0_5"/>
<dbReference type="EMBL" id="CP006877">
    <property type="protein sequence ID" value="AJD42542.1"/>
    <property type="molecule type" value="Genomic_DNA"/>
</dbReference>
<keyword evidence="2" id="KW-1185">Reference proteome</keyword>
<accession>A0A0B4X7T8</accession>
<sequence length="155" mass="18295">MSASDIRTRPVRRRRRSRTSMRWLGKWLTPTTFRQCLRGQSERLCDRQALRQPVSPVPEERRLSLDRDACSGTARRGRRDRTVVLCFNRHRRGDAHRRYYARERFLWPLVETLPAMIDCAAPNGEPVCRSQQIRDLPRVGTIQPDGHHRLLLQNK</sequence>
<dbReference type="KEGG" id="rga:RGR602_CH03226"/>
<name>A0A0B4X7T8_9HYPH</name>
<organism evidence="1 2">
    <name type="scientific">Rhizobium gallicum bv. gallicum R602sp</name>
    <dbReference type="NCBI Taxonomy" id="1041138"/>
    <lineage>
        <taxon>Bacteria</taxon>
        <taxon>Pseudomonadati</taxon>
        <taxon>Pseudomonadota</taxon>
        <taxon>Alphaproteobacteria</taxon>
        <taxon>Hyphomicrobiales</taxon>
        <taxon>Rhizobiaceae</taxon>
        <taxon>Rhizobium/Agrobacterium group</taxon>
        <taxon>Rhizobium</taxon>
    </lineage>
</organism>
<gene>
    <name evidence="1" type="ORF">RGR602_CH03226</name>
</gene>
<evidence type="ECO:0000313" key="2">
    <source>
        <dbReference type="Proteomes" id="UP000031368"/>
    </source>
</evidence>
<evidence type="ECO:0000313" key="1">
    <source>
        <dbReference type="EMBL" id="AJD42542.1"/>
    </source>
</evidence>
<dbReference type="AlphaFoldDB" id="A0A0B4X7T8"/>
<dbReference type="Proteomes" id="UP000031368">
    <property type="component" value="Chromosome"/>
</dbReference>
<protein>
    <submittedName>
        <fullName evidence="1">Uncharacterized protein</fullName>
    </submittedName>
</protein>